<feature type="signal peptide" evidence="9">
    <location>
        <begin position="1"/>
        <end position="25"/>
    </location>
</feature>
<sequence>MYSVTVPKFLLLLFFAMLTTVCSQAQQPVSGTTGGLTISGAVRDSADRSPISFATVVLLREGKVISSATTDSLGRFSIPLREKGVFTIGVSFVGYNNYLSAPTAFPGMQQPYQVLLRKSTATLQTITVNAKKRLIETKGDKLVYNATVDISNKAGSAADVLRKVPMLTVSADGEVKMRGDGNIKVLLNGLPSGILAKNLKEALKIIPAGTIAAVEVITSPSAKYEAEGAAGVINIVTKKKIKGSSADISLSAGNLEQSASASLNTIRGNFDLSLNINASNQRERKTSTLNRTSLLKGLPAGELLQENDVTQHERGLYGDLGVTYRIDSLQKISTTFTLWNGAWPSKNTLYNLYQDGKGSTAYNQKSDQTNHSGYYELSTSYQKLFRRKSQELQVLGMVSNSADRSRYVTQQHTLAGVPAFRETGPNNSKSWDFNLQTDYTHPLDLSGKNLVETGLKFSRTSATSAYSARNNEHAPGSDDLVEIPSRSDEMKYFQNIYAAYLSLKFETRNQWMFRAGLRYEATQLGAEFQRTSAPFRSTFGNLVPSILLTKTLNEQHDVKLSYTERIRRPWIWDLNPFVNAADPRNLTSGNPLLRPETTRTIEAGYNYNAASGFTLNNSVYFSSNSNAIEMLTTVDSLGISRTLPSNIAANKRLGANINAAMEIGNLTVNGGVELYQVWFKSDALQVKNDAGFYAFNLNLSYTLPRDVTLQASGDYSNGYVTLQGRNSASWSYSFTAQKEFLNKKASVLVGVSNPFQRSMLQRSYATAPTFRSTEVNNYYNRSFHITLNWKFGSMKVHNNEEEKKMPPMRRH</sequence>
<evidence type="ECO:0000256" key="3">
    <source>
        <dbReference type="ARBA" id="ARBA00022452"/>
    </source>
</evidence>
<dbReference type="Gene3D" id="2.170.130.10">
    <property type="entry name" value="TonB-dependent receptor, plug domain"/>
    <property type="match status" value="1"/>
</dbReference>
<dbReference type="GO" id="GO:0015344">
    <property type="term" value="F:siderophore uptake transmembrane transporter activity"/>
    <property type="evidence" value="ECO:0007669"/>
    <property type="project" value="TreeGrafter"/>
</dbReference>
<dbReference type="PANTHER" id="PTHR30069">
    <property type="entry name" value="TONB-DEPENDENT OUTER MEMBRANE RECEPTOR"/>
    <property type="match status" value="1"/>
</dbReference>
<dbReference type="EMBL" id="FUWZ01000001">
    <property type="protein sequence ID" value="SJZ72485.1"/>
    <property type="molecule type" value="Genomic_DNA"/>
</dbReference>
<evidence type="ECO:0000259" key="10">
    <source>
        <dbReference type="Pfam" id="PF14905"/>
    </source>
</evidence>
<evidence type="ECO:0000313" key="11">
    <source>
        <dbReference type="EMBL" id="SJZ72485.1"/>
    </source>
</evidence>
<evidence type="ECO:0000256" key="2">
    <source>
        <dbReference type="ARBA" id="ARBA00022448"/>
    </source>
</evidence>
<evidence type="ECO:0000256" key="1">
    <source>
        <dbReference type="ARBA" id="ARBA00004571"/>
    </source>
</evidence>
<reference evidence="12" key="1">
    <citation type="submission" date="2017-02" db="EMBL/GenBank/DDBJ databases">
        <authorList>
            <person name="Varghese N."/>
            <person name="Submissions S."/>
        </authorList>
    </citation>
    <scope>NUCLEOTIDE SEQUENCE [LARGE SCALE GENOMIC DNA]</scope>
    <source>
        <strain evidence="12">DSM 22224</strain>
    </source>
</reference>
<gene>
    <name evidence="11" type="ORF">SAMN04488128_1011360</name>
</gene>
<dbReference type="Pfam" id="PF13620">
    <property type="entry name" value="CarboxypepD_reg"/>
    <property type="match status" value="1"/>
</dbReference>
<keyword evidence="6 8" id="KW-0472">Membrane</keyword>
<name>A0A1T4N0E8_9BACT</name>
<comment type="subcellular location">
    <subcellularLocation>
        <location evidence="1 8">Cell outer membrane</location>
        <topology evidence="1 8">Multi-pass membrane protein</topology>
    </subcellularLocation>
</comment>
<dbReference type="PROSITE" id="PS52016">
    <property type="entry name" value="TONB_DEPENDENT_REC_3"/>
    <property type="match status" value="1"/>
</dbReference>
<dbReference type="GO" id="GO:0009279">
    <property type="term" value="C:cell outer membrane"/>
    <property type="evidence" value="ECO:0007669"/>
    <property type="project" value="UniProtKB-SubCell"/>
</dbReference>
<dbReference type="Pfam" id="PF14905">
    <property type="entry name" value="OMP_b-brl_3"/>
    <property type="match status" value="1"/>
</dbReference>
<dbReference type="Gene3D" id="2.60.40.1120">
    <property type="entry name" value="Carboxypeptidase-like, regulatory domain"/>
    <property type="match status" value="1"/>
</dbReference>
<keyword evidence="7 8" id="KW-0998">Cell outer membrane</keyword>
<evidence type="ECO:0000256" key="9">
    <source>
        <dbReference type="SAM" id="SignalP"/>
    </source>
</evidence>
<evidence type="ECO:0000256" key="5">
    <source>
        <dbReference type="ARBA" id="ARBA00022729"/>
    </source>
</evidence>
<dbReference type="InterPro" id="IPR008969">
    <property type="entry name" value="CarboxyPept-like_regulatory"/>
</dbReference>
<dbReference type="SUPFAM" id="SSF49464">
    <property type="entry name" value="Carboxypeptidase regulatory domain-like"/>
    <property type="match status" value="1"/>
</dbReference>
<dbReference type="Gene3D" id="2.40.170.20">
    <property type="entry name" value="TonB-dependent receptor, beta-barrel domain"/>
    <property type="match status" value="1"/>
</dbReference>
<keyword evidence="4 8" id="KW-0812">Transmembrane</keyword>
<feature type="domain" description="Outer membrane protein beta-barrel" evidence="10">
    <location>
        <begin position="385"/>
        <end position="789"/>
    </location>
</feature>
<dbReference type="AlphaFoldDB" id="A0A1T4N0E8"/>
<feature type="chain" id="PRO_5012910828" evidence="9">
    <location>
        <begin position="26"/>
        <end position="811"/>
    </location>
</feature>
<organism evidence="11 12">
    <name type="scientific">Chitinophaga eiseniae</name>
    <dbReference type="NCBI Taxonomy" id="634771"/>
    <lineage>
        <taxon>Bacteria</taxon>
        <taxon>Pseudomonadati</taxon>
        <taxon>Bacteroidota</taxon>
        <taxon>Chitinophagia</taxon>
        <taxon>Chitinophagales</taxon>
        <taxon>Chitinophagaceae</taxon>
        <taxon>Chitinophaga</taxon>
    </lineage>
</organism>
<evidence type="ECO:0000313" key="12">
    <source>
        <dbReference type="Proteomes" id="UP000190367"/>
    </source>
</evidence>
<dbReference type="InterPro" id="IPR041700">
    <property type="entry name" value="OMP_b-brl_3"/>
</dbReference>
<dbReference type="PANTHER" id="PTHR30069:SF29">
    <property type="entry name" value="HEMOGLOBIN AND HEMOGLOBIN-HAPTOGLOBIN-BINDING PROTEIN 1-RELATED"/>
    <property type="match status" value="1"/>
</dbReference>
<protein>
    <submittedName>
        <fullName evidence="11">Outer membrane receptor proteins, mostly Fe transport</fullName>
    </submittedName>
</protein>
<evidence type="ECO:0000256" key="8">
    <source>
        <dbReference type="PROSITE-ProRule" id="PRU01360"/>
    </source>
</evidence>
<keyword evidence="11" id="KW-0675">Receptor</keyword>
<dbReference type="STRING" id="634771.SAMN04488128_1011360"/>
<dbReference type="InterPro" id="IPR037066">
    <property type="entry name" value="Plug_dom_sf"/>
</dbReference>
<keyword evidence="5 9" id="KW-0732">Signal</keyword>
<evidence type="ECO:0000256" key="6">
    <source>
        <dbReference type="ARBA" id="ARBA00023136"/>
    </source>
</evidence>
<dbReference type="Proteomes" id="UP000190367">
    <property type="component" value="Unassembled WGS sequence"/>
</dbReference>
<evidence type="ECO:0000256" key="4">
    <source>
        <dbReference type="ARBA" id="ARBA00022692"/>
    </source>
</evidence>
<keyword evidence="2 8" id="KW-0813">Transport</keyword>
<keyword evidence="12" id="KW-1185">Reference proteome</keyword>
<dbReference type="InterPro" id="IPR036942">
    <property type="entry name" value="Beta-barrel_TonB_sf"/>
</dbReference>
<accession>A0A1T4N0E8</accession>
<proteinExistence type="inferred from homology"/>
<dbReference type="InterPro" id="IPR039426">
    <property type="entry name" value="TonB-dep_rcpt-like"/>
</dbReference>
<comment type="similarity">
    <text evidence="8">Belongs to the TonB-dependent receptor family.</text>
</comment>
<dbReference type="GO" id="GO:0044718">
    <property type="term" value="P:siderophore transmembrane transport"/>
    <property type="evidence" value="ECO:0007669"/>
    <property type="project" value="TreeGrafter"/>
</dbReference>
<dbReference type="SUPFAM" id="SSF56935">
    <property type="entry name" value="Porins"/>
    <property type="match status" value="1"/>
</dbReference>
<evidence type="ECO:0000256" key="7">
    <source>
        <dbReference type="ARBA" id="ARBA00023237"/>
    </source>
</evidence>
<keyword evidence="3 8" id="KW-1134">Transmembrane beta strand</keyword>